<evidence type="ECO:0000313" key="1">
    <source>
        <dbReference type="EMBL" id="KAK5642161.1"/>
    </source>
</evidence>
<dbReference type="Proteomes" id="UP001329430">
    <property type="component" value="Chromosome 6"/>
</dbReference>
<proteinExistence type="predicted"/>
<dbReference type="AlphaFoldDB" id="A0AAN7VAW7"/>
<dbReference type="EMBL" id="JAVRBK010000006">
    <property type="protein sequence ID" value="KAK5642161.1"/>
    <property type="molecule type" value="Genomic_DNA"/>
</dbReference>
<comment type="caution">
    <text evidence="1">The sequence shown here is derived from an EMBL/GenBank/DDBJ whole genome shotgun (WGS) entry which is preliminary data.</text>
</comment>
<protein>
    <recommendedName>
        <fullName evidence="3">Nuclease HARBI1</fullName>
    </recommendedName>
</protein>
<gene>
    <name evidence="1" type="ORF">RI129_008328</name>
</gene>
<sequence>MSNYVKWPTQAKDTIGAIDGCHINCKISKEQHDSYQDRKFNHSITLQGNIPTWTRIFFYGKYHLLGDSAYPLKIWLMTPYKRRDLTKIVEVQGKSISPHIQKTTLNKKIKTLSEKCTF</sequence>
<evidence type="ECO:0008006" key="3">
    <source>
        <dbReference type="Google" id="ProtNLM"/>
    </source>
</evidence>
<keyword evidence="2" id="KW-1185">Reference proteome</keyword>
<accession>A0AAN7VAW7</accession>
<name>A0AAN7VAW7_9COLE</name>
<evidence type="ECO:0000313" key="2">
    <source>
        <dbReference type="Proteomes" id="UP001329430"/>
    </source>
</evidence>
<organism evidence="1 2">
    <name type="scientific">Pyrocoelia pectoralis</name>
    <dbReference type="NCBI Taxonomy" id="417401"/>
    <lineage>
        <taxon>Eukaryota</taxon>
        <taxon>Metazoa</taxon>
        <taxon>Ecdysozoa</taxon>
        <taxon>Arthropoda</taxon>
        <taxon>Hexapoda</taxon>
        <taxon>Insecta</taxon>
        <taxon>Pterygota</taxon>
        <taxon>Neoptera</taxon>
        <taxon>Endopterygota</taxon>
        <taxon>Coleoptera</taxon>
        <taxon>Polyphaga</taxon>
        <taxon>Elateriformia</taxon>
        <taxon>Elateroidea</taxon>
        <taxon>Lampyridae</taxon>
        <taxon>Lampyrinae</taxon>
        <taxon>Pyrocoelia</taxon>
    </lineage>
</organism>
<reference evidence="1 2" key="1">
    <citation type="journal article" date="2024" name="Insects">
        <title>An Improved Chromosome-Level Genome Assembly of the Firefly Pyrocoelia pectoralis.</title>
        <authorList>
            <person name="Fu X."/>
            <person name="Meyer-Rochow V.B."/>
            <person name="Ballantyne L."/>
            <person name="Zhu X."/>
        </authorList>
    </citation>
    <scope>NUCLEOTIDE SEQUENCE [LARGE SCALE GENOMIC DNA]</scope>
    <source>
        <strain evidence="1">XCY_ONT2</strain>
    </source>
</reference>